<feature type="transmembrane region" description="Helical" evidence="2">
    <location>
        <begin position="128"/>
        <end position="148"/>
    </location>
</feature>
<keyword evidence="4" id="KW-1185">Reference proteome</keyword>
<proteinExistence type="predicted"/>
<dbReference type="AlphaFoldDB" id="A0AAF0Y1G9"/>
<evidence type="ECO:0000256" key="1">
    <source>
        <dbReference type="SAM" id="MobiDB-lite"/>
    </source>
</evidence>
<reference evidence="3" key="1">
    <citation type="submission" date="2023-10" db="EMBL/GenBank/DDBJ databases">
        <authorList>
            <person name="Noh H."/>
        </authorList>
    </citation>
    <scope>NUCLEOTIDE SEQUENCE</scope>
    <source>
        <strain evidence="3">DUCC4014</strain>
    </source>
</reference>
<name>A0AAF0Y1G9_9TREE</name>
<feature type="region of interest" description="Disordered" evidence="1">
    <location>
        <begin position="1"/>
        <end position="25"/>
    </location>
</feature>
<keyword evidence="2" id="KW-0812">Transmembrane</keyword>
<evidence type="ECO:0000313" key="3">
    <source>
        <dbReference type="EMBL" id="WOO78187.1"/>
    </source>
</evidence>
<dbReference type="EMBL" id="CP086714">
    <property type="protein sequence ID" value="WOO78187.1"/>
    <property type="molecule type" value="Genomic_DNA"/>
</dbReference>
<sequence length="162" mass="17407">MSKAPPPHEVGTDSDPTTSTPLLDEAEVPPRLRLLNPWASWTKDNSKPKLVLLLFGTYVLVIWSAGKADEGNASTPLLVSDPEVPPPRHPLNPFATWTKHNAKAKAILLIGGNFVCFWGAVQVDLGQYLFAAIGLVLGGLLVGAGLYARIPLNHVTPEENEA</sequence>
<dbReference type="Proteomes" id="UP000827549">
    <property type="component" value="Chromosome 1"/>
</dbReference>
<evidence type="ECO:0000313" key="4">
    <source>
        <dbReference type="Proteomes" id="UP000827549"/>
    </source>
</evidence>
<keyword evidence="2" id="KW-1133">Transmembrane helix</keyword>
<dbReference type="GeneID" id="87804991"/>
<accession>A0AAF0Y1G9</accession>
<organism evidence="3 4">
    <name type="scientific">Vanrija pseudolonga</name>
    <dbReference type="NCBI Taxonomy" id="143232"/>
    <lineage>
        <taxon>Eukaryota</taxon>
        <taxon>Fungi</taxon>
        <taxon>Dikarya</taxon>
        <taxon>Basidiomycota</taxon>
        <taxon>Agaricomycotina</taxon>
        <taxon>Tremellomycetes</taxon>
        <taxon>Trichosporonales</taxon>
        <taxon>Trichosporonaceae</taxon>
        <taxon>Vanrija</taxon>
    </lineage>
</organism>
<protein>
    <submittedName>
        <fullName evidence="3">Uncharacterized protein</fullName>
    </submittedName>
</protein>
<gene>
    <name evidence="3" type="ORF">LOC62_01G001736</name>
</gene>
<dbReference type="RefSeq" id="XP_062624219.1">
    <property type="nucleotide sequence ID" value="XM_062768235.1"/>
</dbReference>
<evidence type="ECO:0000256" key="2">
    <source>
        <dbReference type="SAM" id="Phobius"/>
    </source>
</evidence>
<feature type="transmembrane region" description="Helical" evidence="2">
    <location>
        <begin position="102"/>
        <end position="121"/>
    </location>
</feature>
<keyword evidence="2" id="KW-0472">Membrane</keyword>